<reference evidence="10" key="1">
    <citation type="submission" date="2017-02" db="UniProtKB">
        <authorList>
            <consortium name="WormBaseParasite"/>
        </authorList>
    </citation>
    <scope>IDENTIFICATION</scope>
</reference>
<dbReference type="Proteomes" id="UP000050640">
    <property type="component" value="Unplaced"/>
</dbReference>
<dbReference type="InterPro" id="IPR028325">
    <property type="entry name" value="VG_K_chnl"/>
</dbReference>
<dbReference type="GO" id="GO:0001508">
    <property type="term" value="P:action potential"/>
    <property type="evidence" value="ECO:0007669"/>
    <property type="project" value="TreeGrafter"/>
</dbReference>
<evidence type="ECO:0000256" key="5">
    <source>
        <dbReference type="ARBA" id="ARBA00023065"/>
    </source>
</evidence>
<dbReference type="GO" id="GO:0008076">
    <property type="term" value="C:voltage-gated potassium channel complex"/>
    <property type="evidence" value="ECO:0007669"/>
    <property type="project" value="InterPro"/>
</dbReference>
<dbReference type="PANTHER" id="PTHR11537">
    <property type="entry name" value="VOLTAGE-GATED POTASSIUM CHANNEL"/>
    <property type="match status" value="1"/>
</dbReference>
<accession>A0A0R3RSE0</accession>
<evidence type="ECO:0000256" key="2">
    <source>
        <dbReference type="ARBA" id="ARBA00022448"/>
    </source>
</evidence>
<keyword evidence="5" id="KW-0406">Ion transport</keyword>
<dbReference type="Gene3D" id="1.10.287.70">
    <property type="match status" value="1"/>
</dbReference>
<evidence type="ECO:0000256" key="6">
    <source>
        <dbReference type="ARBA" id="ARBA00023136"/>
    </source>
</evidence>
<keyword evidence="3 8" id="KW-0812">Transmembrane</keyword>
<feature type="transmembrane region" description="Helical" evidence="8">
    <location>
        <begin position="20"/>
        <end position="44"/>
    </location>
</feature>
<dbReference type="GO" id="GO:0005251">
    <property type="term" value="F:delayed rectifier potassium channel activity"/>
    <property type="evidence" value="ECO:0007669"/>
    <property type="project" value="TreeGrafter"/>
</dbReference>
<name>A0A0R3RSE0_9BILA</name>
<evidence type="ECO:0000256" key="3">
    <source>
        <dbReference type="ARBA" id="ARBA00022692"/>
    </source>
</evidence>
<evidence type="ECO:0000313" key="10">
    <source>
        <dbReference type="WBParaSite" id="EEL_0000474001-mRNA-1"/>
    </source>
</evidence>
<evidence type="ECO:0000313" key="9">
    <source>
        <dbReference type="Proteomes" id="UP000050640"/>
    </source>
</evidence>
<evidence type="ECO:0000256" key="8">
    <source>
        <dbReference type="SAM" id="Phobius"/>
    </source>
</evidence>
<keyword evidence="6 8" id="KW-0472">Membrane</keyword>
<dbReference type="PANTHER" id="PTHR11537:SF113">
    <property type="entry name" value="POTASSIUM VOLTAGE-GATED CHANNEL PROTEIN SHAKER"/>
    <property type="match status" value="1"/>
</dbReference>
<dbReference type="AlphaFoldDB" id="A0A0R3RSE0"/>
<comment type="subcellular location">
    <subcellularLocation>
        <location evidence="1">Membrane</location>
        <topology evidence="1">Multi-pass membrane protein</topology>
    </subcellularLocation>
</comment>
<organism evidence="9 10">
    <name type="scientific">Elaeophora elaphi</name>
    <dbReference type="NCBI Taxonomy" id="1147741"/>
    <lineage>
        <taxon>Eukaryota</taxon>
        <taxon>Metazoa</taxon>
        <taxon>Ecdysozoa</taxon>
        <taxon>Nematoda</taxon>
        <taxon>Chromadorea</taxon>
        <taxon>Rhabditida</taxon>
        <taxon>Spirurina</taxon>
        <taxon>Spiruromorpha</taxon>
        <taxon>Filarioidea</taxon>
        <taxon>Onchocercidae</taxon>
        <taxon>Elaeophora</taxon>
    </lineage>
</organism>
<keyword evidence="7" id="KW-0407">Ion channel</keyword>
<proteinExistence type="predicted"/>
<keyword evidence="2" id="KW-0813">Transport</keyword>
<evidence type="ECO:0000256" key="1">
    <source>
        <dbReference type="ARBA" id="ARBA00004141"/>
    </source>
</evidence>
<sequence length="75" mass="8174">MQCIFSRYGDLTPTGVYGKLVGGLCALIGVLTLALPVPIIVANFKHFYRQETRLAQMRATIEEDEANSEGSSKSP</sequence>
<dbReference type="STRING" id="1147741.A0A0R3RSE0"/>
<dbReference type="SUPFAM" id="SSF81324">
    <property type="entry name" value="Voltage-gated potassium channels"/>
    <property type="match status" value="1"/>
</dbReference>
<keyword evidence="9" id="KW-1185">Reference proteome</keyword>
<protein>
    <submittedName>
        <fullName evidence="10">Ion_trans domain-containing protein</fullName>
    </submittedName>
</protein>
<evidence type="ECO:0000256" key="4">
    <source>
        <dbReference type="ARBA" id="ARBA00022989"/>
    </source>
</evidence>
<evidence type="ECO:0000256" key="7">
    <source>
        <dbReference type="ARBA" id="ARBA00023303"/>
    </source>
</evidence>
<keyword evidence="4 8" id="KW-1133">Transmembrane helix</keyword>
<dbReference type="WBParaSite" id="EEL_0000474001-mRNA-1">
    <property type="protein sequence ID" value="EEL_0000474001-mRNA-1"/>
    <property type="gene ID" value="EEL_0000474001"/>
</dbReference>